<evidence type="ECO:0000313" key="2">
    <source>
        <dbReference type="EMBL" id="JAT68272.1"/>
    </source>
</evidence>
<sequence>MSRKPVMEGSTSGNPANIRLDVVIPLWLHVSDSERYLLLEDPETGDVLMPLIYMKALLEANYSRKLASLKHRVVTFPPESPLAEKDGQLYWQWAFESPHNVKVVVRKELGEENTPQGHLRVVLIPIVYNALSQKSMLRSLGLFKALHRAMKQSTYFPLLRPPPDDFMEELDAELAKESVQPPLFHGPRTIEASASKYMFMFQEDEEQKAPDTKRHCTRTGTPLDRFGGDVSSKTPTPTPPVLDAGLGAFQPPRTHSPGSRGGDGVGPSSGPGPGLPPRLLRTLSGQAATRTPPGAVAYGQAFELGGGPLTHGQRPLRPGHGPQDVNMLALELLDVKEELAVAKRCIVQLYGMVLGDGYQSPGPTASSYPVPTPGQGAVMKLEPGAPTLHSTALAATYQRPGPRASGGSGGSGSTLPGAQSWGAAERFQTCLAPAAQYGAVQQGQQHAWARAPIPAEGPGQRAPSPYGRVGGRGEYGAMHADGGALPSSVSGVARSWAVRARRGCRRRCVRNGGRGLAPHWLAAVLLLPLACMPTPASNRAIHALQLQTSMPTPHPGSTDAALSGLLDSSTISALLCHLSDKPPDDPGAPRFEILG</sequence>
<feature type="region of interest" description="Disordered" evidence="1">
    <location>
        <begin position="204"/>
        <end position="280"/>
    </location>
</feature>
<gene>
    <name evidence="2" type="ORF">g.37405</name>
</gene>
<reference evidence="2" key="1">
    <citation type="submission" date="2015-08" db="EMBL/GenBank/DDBJ databases">
        <authorList>
            <person name="Babu N.S."/>
            <person name="Beckwith C.J."/>
            <person name="Beseler K.G."/>
            <person name="Brison A."/>
            <person name="Carone J.V."/>
            <person name="Caskin T.P."/>
            <person name="Diamond M."/>
            <person name="Durham M.E."/>
            <person name="Foxe J.M."/>
            <person name="Go M."/>
            <person name="Henderson B.A."/>
            <person name="Jones I.B."/>
            <person name="McGettigan J.A."/>
            <person name="Micheletti S.J."/>
            <person name="Nasrallah M.E."/>
            <person name="Ortiz D."/>
            <person name="Piller C.R."/>
            <person name="Privatt S.R."/>
            <person name="Schneider S.L."/>
            <person name="Sharp S."/>
            <person name="Smith T.C."/>
            <person name="Stanton J.D."/>
            <person name="Ullery H.E."/>
            <person name="Wilson R.J."/>
            <person name="Serrano M.G."/>
            <person name="Buck G."/>
            <person name="Lee V."/>
            <person name="Wang Y."/>
            <person name="Carvalho R."/>
            <person name="Voegtly L."/>
            <person name="Shi R."/>
            <person name="Duckworth R."/>
            <person name="Johnson A."/>
            <person name="Loviza R."/>
            <person name="Walstead R."/>
            <person name="Shah Z."/>
            <person name="Kiflezghi M."/>
            <person name="Wade K."/>
            <person name="Ball S.L."/>
            <person name="Bradley K.W."/>
            <person name="Asai D.J."/>
            <person name="Bowman C.A."/>
            <person name="Russell D.A."/>
            <person name="Pope W.H."/>
            <person name="Jacobs-Sera D."/>
            <person name="Hendrix R.W."/>
            <person name="Hatfull G.F."/>
        </authorList>
    </citation>
    <scope>NUCLEOTIDE SEQUENCE</scope>
</reference>
<protein>
    <submittedName>
        <fullName evidence="2">Uncharacterized protein</fullName>
    </submittedName>
</protein>
<dbReference type="EMBL" id="GDKF01010350">
    <property type="protein sequence ID" value="JAT68272.1"/>
    <property type="molecule type" value="Transcribed_RNA"/>
</dbReference>
<evidence type="ECO:0000256" key="1">
    <source>
        <dbReference type="SAM" id="MobiDB-lite"/>
    </source>
</evidence>
<accession>A0A1D1ZMP9</accession>
<feature type="compositionally biased region" description="Gly residues" evidence="1">
    <location>
        <begin position="259"/>
        <end position="272"/>
    </location>
</feature>
<name>A0A1D1ZMP9_AUXPR</name>
<organism evidence="2">
    <name type="scientific">Auxenochlorella protothecoides</name>
    <name type="common">Green microalga</name>
    <name type="synonym">Chlorella protothecoides</name>
    <dbReference type="NCBI Taxonomy" id="3075"/>
    <lineage>
        <taxon>Eukaryota</taxon>
        <taxon>Viridiplantae</taxon>
        <taxon>Chlorophyta</taxon>
        <taxon>core chlorophytes</taxon>
        <taxon>Trebouxiophyceae</taxon>
        <taxon>Chlorellales</taxon>
        <taxon>Chlorellaceae</taxon>
        <taxon>Auxenochlorella</taxon>
    </lineage>
</organism>
<dbReference type="AlphaFoldDB" id="A0A1D1ZMP9"/>
<proteinExistence type="predicted"/>
<feature type="region of interest" description="Disordered" evidence="1">
    <location>
        <begin position="398"/>
        <end position="419"/>
    </location>
</feature>